<evidence type="ECO:0000256" key="11">
    <source>
        <dbReference type="PIRSR" id="PIRSR006268-2"/>
    </source>
</evidence>
<protein>
    <recommendedName>
        <fullName evidence="2 10">FAD:protein FMN transferase</fullName>
        <ecNumber evidence="1 10">2.7.1.180</ecNumber>
    </recommendedName>
    <alternativeName>
        <fullName evidence="8 10">Flavin transferase</fullName>
    </alternativeName>
</protein>
<comment type="catalytic activity">
    <reaction evidence="9 10 12">
        <text>L-threonyl-[protein] + FAD = FMN-L-threonyl-[protein] + AMP + H(+)</text>
        <dbReference type="Rhea" id="RHEA:36847"/>
        <dbReference type="Rhea" id="RHEA-COMP:11060"/>
        <dbReference type="Rhea" id="RHEA-COMP:11061"/>
        <dbReference type="ChEBI" id="CHEBI:15378"/>
        <dbReference type="ChEBI" id="CHEBI:30013"/>
        <dbReference type="ChEBI" id="CHEBI:57692"/>
        <dbReference type="ChEBI" id="CHEBI:74257"/>
        <dbReference type="ChEBI" id="CHEBI:456215"/>
        <dbReference type="EC" id="2.7.1.180"/>
    </reaction>
</comment>
<dbReference type="GO" id="GO:0016740">
    <property type="term" value="F:transferase activity"/>
    <property type="evidence" value="ECO:0007669"/>
    <property type="project" value="UniProtKB-UniRule"/>
</dbReference>
<dbReference type="AlphaFoldDB" id="Q47K63"/>
<sequence length="346" mass="37742">MRAVLNLFLSGVCVLLLASCGRTQLQEQQAYVFGTRVEVLVVSEDPEQGRKAIAAVLREFDRLHRAYHAWQDSELMALNTAFAQGKTRQVSPELAAFVQEAQALSQQGDTLFDPGIGQLIKLWGFQADEFKAELPAAADIKAWLASKPSIADVVIDGTNIRSRNRNVALDFGGYLKGVALDRASAILHAQGIHNALINIGGNVMALGSKEGKKWRVGIQHPRQPGPMATVTLDDGEAIGTSGDYQRFFEVDGRRYAHLLDPRTGYPVEHTQAVTVLIPKGPKAGTLSDAASKPIFIAGPDGWRDMARKMGTSLVLRVDHSNQIFVTEALRQRLEFIGAPPKLNVVQ</sequence>
<gene>
    <name evidence="13" type="ordered locus">Daro_0009</name>
</gene>
<dbReference type="PROSITE" id="PS51257">
    <property type="entry name" value="PROKAR_LIPOPROTEIN"/>
    <property type="match status" value="1"/>
</dbReference>
<keyword evidence="7 10" id="KW-0460">Magnesium</keyword>
<evidence type="ECO:0000256" key="8">
    <source>
        <dbReference type="ARBA" id="ARBA00031306"/>
    </source>
</evidence>
<proteinExistence type="inferred from homology"/>
<comment type="subcellular location">
    <subcellularLocation>
        <location evidence="12">Cell inner membrane</location>
        <topology evidence="12">Lipid-anchor</topology>
        <orientation evidence="12">Periplasmic side</orientation>
    </subcellularLocation>
</comment>
<dbReference type="InterPro" id="IPR024932">
    <property type="entry name" value="ApbE"/>
</dbReference>
<evidence type="ECO:0000256" key="6">
    <source>
        <dbReference type="ARBA" id="ARBA00022827"/>
    </source>
</evidence>
<feature type="binding site" evidence="11">
    <location>
        <position position="173"/>
    </location>
    <ligand>
        <name>Mg(2+)</name>
        <dbReference type="ChEBI" id="CHEBI:18420"/>
    </ligand>
</feature>
<organism evidence="13">
    <name type="scientific">Dechloromonas aromatica (strain RCB)</name>
    <dbReference type="NCBI Taxonomy" id="159087"/>
    <lineage>
        <taxon>Bacteria</taxon>
        <taxon>Pseudomonadati</taxon>
        <taxon>Pseudomonadota</taxon>
        <taxon>Betaproteobacteria</taxon>
        <taxon>Rhodocyclales</taxon>
        <taxon>Azonexaceae</taxon>
        <taxon>Dechloromonas</taxon>
    </lineage>
</organism>
<evidence type="ECO:0000256" key="12">
    <source>
        <dbReference type="RuleBase" id="RU363002"/>
    </source>
</evidence>
<dbReference type="InterPro" id="IPR003374">
    <property type="entry name" value="ApbE-like_sf"/>
</dbReference>
<comment type="cofactor">
    <cofactor evidence="11">
        <name>Mg(2+)</name>
        <dbReference type="ChEBI" id="CHEBI:18420"/>
    </cofactor>
    <cofactor evidence="11">
        <name>Mn(2+)</name>
        <dbReference type="ChEBI" id="CHEBI:29035"/>
    </cofactor>
    <text evidence="11">Magnesium. Can also use manganese.</text>
</comment>
<dbReference type="Gene3D" id="3.10.520.10">
    <property type="entry name" value="ApbE-like domains"/>
    <property type="match status" value="1"/>
</dbReference>
<keyword evidence="3 10" id="KW-0285">Flavoprotein</keyword>
<dbReference type="KEGG" id="dar:Daro_0009"/>
<evidence type="ECO:0000256" key="2">
    <source>
        <dbReference type="ARBA" id="ARBA00016337"/>
    </source>
</evidence>
<accession>Q47K63</accession>
<keyword evidence="12" id="KW-0732">Signal</keyword>
<keyword evidence="4 10" id="KW-0808">Transferase</keyword>
<dbReference type="OrthoDB" id="9778595at2"/>
<dbReference type="GO" id="GO:0005886">
    <property type="term" value="C:plasma membrane"/>
    <property type="evidence" value="ECO:0007669"/>
    <property type="project" value="UniProtKB-SubCell"/>
</dbReference>
<dbReference type="eggNOG" id="COG1477">
    <property type="taxonomic scope" value="Bacteria"/>
</dbReference>
<dbReference type="Pfam" id="PF02424">
    <property type="entry name" value="ApbE"/>
    <property type="match status" value="1"/>
</dbReference>
<evidence type="ECO:0000313" key="13">
    <source>
        <dbReference type="EMBL" id="AAZ44768.1"/>
    </source>
</evidence>
<keyword evidence="12" id="KW-1003">Cell membrane</keyword>
<comment type="function">
    <text evidence="12">Flavin transferase that catalyzes the transfer of the FMN moiety of FAD and its covalent binding to the hydroxyl group of a threonine residue in a target flavoprotein.</text>
</comment>
<dbReference type="PIRSF" id="PIRSF006268">
    <property type="entry name" value="ApbE"/>
    <property type="match status" value="1"/>
</dbReference>
<dbReference type="EC" id="2.7.1.180" evidence="1 10"/>
<keyword evidence="12" id="KW-0472">Membrane</keyword>
<evidence type="ECO:0000256" key="9">
    <source>
        <dbReference type="ARBA" id="ARBA00048540"/>
    </source>
</evidence>
<keyword evidence="12 13" id="KW-0449">Lipoprotein</keyword>
<dbReference type="PANTHER" id="PTHR30040">
    <property type="entry name" value="THIAMINE BIOSYNTHESIS LIPOPROTEIN APBE"/>
    <property type="match status" value="1"/>
</dbReference>
<keyword evidence="6 10" id="KW-0274">FAD</keyword>
<evidence type="ECO:0000256" key="3">
    <source>
        <dbReference type="ARBA" id="ARBA00022630"/>
    </source>
</evidence>
<feature type="chain" id="PRO_5005970055" description="FAD:protein FMN transferase" evidence="12">
    <location>
        <begin position="19"/>
        <end position="346"/>
    </location>
</feature>
<dbReference type="SUPFAM" id="SSF143631">
    <property type="entry name" value="ApbE-like"/>
    <property type="match status" value="1"/>
</dbReference>
<evidence type="ECO:0000256" key="10">
    <source>
        <dbReference type="PIRNR" id="PIRNR006268"/>
    </source>
</evidence>
<evidence type="ECO:0000256" key="1">
    <source>
        <dbReference type="ARBA" id="ARBA00011955"/>
    </source>
</evidence>
<name>Q47K63_DECAR</name>
<reference evidence="13" key="1">
    <citation type="submission" date="2005-08" db="EMBL/GenBank/DDBJ databases">
        <title>Complete sequence of Dechloromonas aromatica RCB.</title>
        <authorList>
            <person name="Salinero K.K."/>
            <person name="Copeland A."/>
            <person name="Lucas S."/>
            <person name="Lapidus A."/>
            <person name="Barry K."/>
            <person name="Detter J.C."/>
            <person name="Glavina T."/>
            <person name="Hammon N."/>
            <person name="Israni S."/>
            <person name="Pitluck S."/>
            <person name="Di Bartolo G."/>
            <person name="Trong S."/>
            <person name="Schmutz J."/>
            <person name="Larimer F."/>
            <person name="Land M."/>
            <person name="Ivanova N."/>
            <person name="Richardson P."/>
        </authorList>
    </citation>
    <scope>NUCLEOTIDE SEQUENCE</scope>
    <source>
        <strain evidence="13">RCB</strain>
    </source>
</reference>
<dbReference type="PANTHER" id="PTHR30040:SF2">
    <property type="entry name" value="FAD:PROTEIN FMN TRANSFERASE"/>
    <property type="match status" value="1"/>
</dbReference>
<feature type="signal peptide" evidence="12">
    <location>
        <begin position="1"/>
        <end position="18"/>
    </location>
</feature>
<dbReference type="GO" id="GO:0046872">
    <property type="term" value="F:metal ion binding"/>
    <property type="evidence" value="ECO:0007669"/>
    <property type="project" value="UniProtKB-UniRule"/>
</dbReference>
<dbReference type="HOGENOM" id="CLU_044403_1_2_4"/>
<feature type="binding site" evidence="11">
    <location>
        <position position="288"/>
    </location>
    <ligand>
        <name>Mg(2+)</name>
        <dbReference type="ChEBI" id="CHEBI:18420"/>
    </ligand>
</feature>
<evidence type="ECO:0000256" key="7">
    <source>
        <dbReference type="ARBA" id="ARBA00022842"/>
    </source>
</evidence>
<dbReference type="STRING" id="159087.Daro_0009"/>
<evidence type="ECO:0000256" key="5">
    <source>
        <dbReference type="ARBA" id="ARBA00022723"/>
    </source>
</evidence>
<dbReference type="EMBL" id="CP000089">
    <property type="protein sequence ID" value="AAZ44768.1"/>
    <property type="molecule type" value="Genomic_DNA"/>
</dbReference>
<keyword evidence="12" id="KW-0997">Cell inner membrane</keyword>
<evidence type="ECO:0000256" key="4">
    <source>
        <dbReference type="ARBA" id="ARBA00022679"/>
    </source>
</evidence>
<comment type="similarity">
    <text evidence="10 12">Belongs to the ApbE family.</text>
</comment>
<keyword evidence="5 10" id="KW-0479">Metal-binding</keyword>